<dbReference type="EMBL" id="CAMGYJ010000005">
    <property type="protein sequence ID" value="CAI0418789.1"/>
    <property type="molecule type" value="Genomic_DNA"/>
</dbReference>
<keyword evidence="3" id="KW-1185">Reference proteome</keyword>
<sequence length="123" mass="13884">MIRRRLLRLTTQSSDRLFLRTPMSRISPRNSNSSAGSSPQPPSPSIEKVLDGSGIGVTQAEVEQVLKLSYSFPAPTVKFFRWSGLRLDDDHSPYAWNLVVDLLGKNCLFDAMWDAIKSMRWKG</sequence>
<reference evidence="2" key="1">
    <citation type="submission" date="2022-08" db="EMBL/GenBank/DDBJ databases">
        <authorList>
            <person name="Gutierrez-Valencia J."/>
        </authorList>
    </citation>
    <scope>NUCLEOTIDE SEQUENCE</scope>
</reference>
<evidence type="ECO:0000256" key="1">
    <source>
        <dbReference type="SAM" id="MobiDB-lite"/>
    </source>
</evidence>
<dbReference type="AlphaFoldDB" id="A0AAV0KBD5"/>
<evidence type="ECO:0000313" key="3">
    <source>
        <dbReference type="Proteomes" id="UP001154282"/>
    </source>
</evidence>
<evidence type="ECO:0008006" key="4">
    <source>
        <dbReference type="Google" id="ProtNLM"/>
    </source>
</evidence>
<comment type="caution">
    <text evidence="2">The sequence shown here is derived from an EMBL/GenBank/DDBJ whole genome shotgun (WGS) entry which is preliminary data.</text>
</comment>
<name>A0AAV0KBD5_9ROSI</name>
<organism evidence="2 3">
    <name type="scientific">Linum tenue</name>
    <dbReference type="NCBI Taxonomy" id="586396"/>
    <lineage>
        <taxon>Eukaryota</taxon>
        <taxon>Viridiplantae</taxon>
        <taxon>Streptophyta</taxon>
        <taxon>Embryophyta</taxon>
        <taxon>Tracheophyta</taxon>
        <taxon>Spermatophyta</taxon>
        <taxon>Magnoliopsida</taxon>
        <taxon>eudicotyledons</taxon>
        <taxon>Gunneridae</taxon>
        <taxon>Pentapetalae</taxon>
        <taxon>rosids</taxon>
        <taxon>fabids</taxon>
        <taxon>Malpighiales</taxon>
        <taxon>Linaceae</taxon>
        <taxon>Linum</taxon>
    </lineage>
</organism>
<accession>A0AAV0KBD5</accession>
<feature type="region of interest" description="Disordered" evidence="1">
    <location>
        <begin position="20"/>
        <end position="50"/>
    </location>
</feature>
<proteinExistence type="predicted"/>
<evidence type="ECO:0000313" key="2">
    <source>
        <dbReference type="EMBL" id="CAI0418789.1"/>
    </source>
</evidence>
<dbReference type="Proteomes" id="UP001154282">
    <property type="component" value="Unassembled WGS sequence"/>
</dbReference>
<protein>
    <recommendedName>
        <fullName evidence="4">Pentatricopeptide repeat-containing protein</fullName>
    </recommendedName>
</protein>
<gene>
    <name evidence="2" type="ORF">LITE_LOCUS17758</name>
</gene>
<feature type="compositionally biased region" description="Low complexity" evidence="1">
    <location>
        <begin position="27"/>
        <end position="38"/>
    </location>
</feature>